<dbReference type="RefSeq" id="WP_330930980.1">
    <property type="nucleotide sequence ID" value="NZ_CP119075.1"/>
</dbReference>
<protein>
    <submittedName>
        <fullName evidence="2">Sugar isomerase domain-containing protein</fullName>
    </submittedName>
</protein>
<dbReference type="PANTHER" id="PTHR30390">
    <property type="entry name" value="SEDOHEPTULOSE 7-PHOSPHATE ISOMERASE / DNAA INITIATOR-ASSOCIATING FACTOR FOR REPLICATION INITIATION"/>
    <property type="match status" value="1"/>
</dbReference>
<evidence type="ECO:0000259" key="1">
    <source>
        <dbReference type="PROSITE" id="PS51464"/>
    </source>
</evidence>
<dbReference type="InterPro" id="IPR001347">
    <property type="entry name" value="SIS_dom"/>
</dbReference>
<dbReference type="GO" id="GO:1901135">
    <property type="term" value="P:carbohydrate derivative metabolic process"/>
    <property type="evidence" value="ECO:0007669"/>
    <property type="project" value="InterPro"/>
</dbReference>
<organism evidence="2 3">
    <name type="scientific">Synoicihabitans lomoniglobus</name>
    <dbReference type="NCBI Taxonomy" id="2909285"/>
    <lineage>
        <taxon>Bacteria</taxon>
        <taxon>Pseudomonadati</taxon>
        <taxon>Verrucomicrobiota</taxon>
        <taxon>Opitutia</taxon>
        <taxon>Opitutales</taxon>
        <taxon>Opitutaceae</taxon>
        <taxon>Synoicihabitans</taxon>
    </lineage>
</organism>
<keyword evidence="2" id="KW-0413">Isomerase</keyword>
<dbReference type="Gene3D" id="3.40.50.10490">
    <property type="entry name" value="Glucose-6-phosphate isomerase like protein, domain 1"/>
    <property type="match status" value="1"/>
</dbReference>
<reference evidence="2" key="1">
    <citation type="submission" date="2023-03" db="EMBL/GenBank/DDBJ databases">
        <title>Lomoglobus Profundus gen. nov., sp. nov., a novel member of the phylum Verrucomicrobia, isolated from deep-marine sediment of South China Sea.</title>
        <authorList>
            <person name="Ahmad T."/>
            <person name="Ishaq S.E."/>
            <person name="Wang F."/>
        </authorList>
    </citation>
    <scope>NUCLEOTIDE SEQUENCE</scope>
    <source>
        <strain evidence="2">LMO-M01</strain>
    </source>
</reference>
<sequence>MPSPADSYFDTATAMLQRAREINATTIKTCAGIIGQSIADGGVLHTFGSGHSEIIGREIIGRAGGLMPVSGIFDPGMGFSENVVGYGTRLARRYHNTNGLHVGEVVIVISNSGKNASPIEVALVAQELGLTVIGLTSVAMSSTAKTVHPGGQNLHAVSDHVLDNLGVSGDAIVEIDQGQMAGPTSTLIGTTLLNLLALETMTWLRDHGHELPVVRSQNLPGGMKANIELSKRYRTRLSKLIG</sequence>
<dbReference type="InterPro" id="IPR046348">
    <property type="entry name" value="SIS_dom_sf"/>
</dbReference>
<dbReference type="KEGG" id="slom:PXH66_18610"/>
<keyword evidence="3" id="KW-1185">Reference proteome</keyword>
<dbReference type="EMBL" id="CP119075">
    <property type="protein sequence ID" value="WED64355.1"/>
    <property type="molecule type" value="Genomic_DNA"/>
</dbReference>
<gene>
    <name evidence="2" type="ORF">PXH66_18610</name>
</gene>
<dbReference type="AlphaFoldDB" id="A0AAF0CNF2"/>
<dbReference type="GO" id="GO:0016853">
    <property type="term" value="F:isomerase activity"/>
    <property type="evidence" value="ECO:0007669"/>
    <property type="project" value="UniProtKB-KW"/>
</dbReference>
<dbReference type="InterPro" id="IPR050099">
    <property type="entry name" value="SIS_GmhA/DiaA_subfam"/>
</dbReference>
<dbReference type="Proteomes" id="UP001218638">
    <property type="component" value="Chromosome"/>
</dbReference>
<proteinExistence type="predicted"/>
<accession>A0AAF0CNF2</accession>
<dbReference type="PROSITE" id="PS51464">
    <property type="entry name" value="SIS"/>
    <property type="match status" value="1"/>
</dbReference>
<evidence type="ECO:0000313" key="3">
    <source>
        <dbReference type="Proteomes" id="UP001218638"/>
    </source>
</evidence>
<dbReference type="GO" id="GO:0097367">
    <property type="term" value="F:carbohydrate derivative binding"/>
    <property type="evidence" value="ECO:0007669"/>
    <property type="project" value="InterPro"/>
</dbReference>
<dbReference type="Pfam" id="PF13580">
    <property type="entry name" value="SIS_2"/>
    <property type="match status" value="1"/>
</dbReference>
<feature type="domain" description="SIS" evidence="1">
    <location>
        <begin position="34"/>
        <end position="208"/>
    </location>
</feature>
<dbReference type="NCBIfam" id="NF002805">
    <property type="entry name" value="PRK02947.1"/>
    <property type="match status" value="1"/>
</dbReference>
<dbReference type="PANTHER" id="PTHR30390:SF7">
    <property type="entry name" value="PHOSPHOHEPTOSE ISOMERASE"/>
    <property type="match status" value="1"/>
</dbReference>
<name>A0AAF0CNF2_9BACT</name>
<dbReference type="SUPFAM" id="SSF53697">
    <property type="entry name" value="SIS domain"/>
    <property type="match status" value="1"/>
</dbReference>
<evidence type="ECO:0000313" key="2">
    <source>
        <dbReference type="EMBL" id="WED64355.1"/>
    </source>
</evidence>